<keyword evidence="6" id="KW-0731">Sigma factor</keyword>
<name>A0A518D2P6_9BACT</name>
<keyword evidence="3" id="KW-0808">Transferase</keyword>
<dbReference type="InterPro" id="IPR007046">
    <property type="entry name" value="RNA_pol_sigma_54_core-bd"/>
</dbReference>
<keyword evidence="7" id="KW-0238">DNA-binding</keyword>
<comment type="similarity">
    <text evidence="1">Belongs to the sigma-54 factor family.</text>
</comment>
<dbReference type="InterPro" id="IPR007634">
    <property type="entry name" value="RNA_pol_sigma_54_DNA-bd"/>
</dbReference>
<evidence type="ECO:0000256" key="3">
    <source>
        <dbReference type="ARBA" id="ARBA00022679"/>
    </source>
</evidence>
<feature type="domain" description="RNA polymerase sigma factor 54 core-binding" evidence="11">
    <location>
        <begin position="83"/>
        <end position="264"/>
    </location>
</feature>
<protein>
    <submittedName>
        <fullName evidence="12">RNA polymerase sigma-54 factor</fullName>
    </submittedName>
</protein>
<evidence type="ECO:0000313" key="12">
    <source>
        <dbReference type="EMBL" id="QDU85751.1"/>
    </source>
</evidence>
<dbReference type="Pfam" id="PF04963">
    <property type="entry name" value="Sigma54_CBD"/>
    <property type="match status" value="1"/>
</dbReference>
<evidence type="ECO:0000256" key="6">
    <source>
        <dbReference type="ARBA" id="ARBA00023082"/>
    </source>
</evidence>
<dbReference type="InterPro" id="IPR038709">
    <property type="entry name" value="RpoN_core-bd_sf"/>
</dbReference>
<keyword evidence="8" id="KW-0804">Transcription</keyword>
<accession>A0A518D2P6</accession>
<evidence type="ECO:0000256" key="2">
    <source>
        <dbReference type="ARBA" id="ARBA00022478"/>
    </source>
</evidence>
<dbReference type="PROSITE" id="PS50044">
    <property type="entry name" value="SIGMA54_3"/>
    <property type="match status" value="1"/>
</dbReference>
<evidence type="ECO:0000256" key="8">
    <source>
        <dbReference type="ARBA" id="ARBA00023163"/>
    </source>
</evidence>
<dbReference type="PROSITE" id="PS00717">
    <property type="entry name" value="SIGMA54_1"/>
    <property type="match status" value="1"/>
</dbReference>
<keyword evidence="4" id="KW-0548">Nucleotidyltransferase</keyword>
<dbReference type="Pfam" id="PF00309">
    <property type="entry name" value="Sigma54_AID"/>
    <property type="match status" value="1"/>
</dbReference>
<proteinExistence type="inferred from homology"/>
<keyword evidence="5" id="KW-0805">Transcription regulation</keyword>
<dbReference type="PRINTS" id="PR00045">
    <property type="entry name" value="SIGMA54FCT"/>
</dbReference>
<dbReference type="Gene3D" id="1.10.10.1330">
    <property type="entry name" value="RNA polymerase sigma-54 factor, core-binding domain"/>
    <property type="match status" value="1"/>
</dbReference>
<evidence type="ECO:0000256" key="4">
    <source>
        <dbReference type="ARBA" id="ARBA00022695"/>
    </source>
</evidence>
<dbReference type="Pfam" id="PF04552">
    <property type="entry name" value="Sigma54_DBD"/>
    <property type="match status" value="1"/>
</dbReference>
<dbReference type="Proteomes" id="UP000319342">
    <property type="component" value="Chromosome"/>
</dbReference>
<reference evidence="12 13" key="1">
    <citation type="submission" date="2019-02" db="EMBL/GenBank/DDBJ databases">
        <title>Deep-cultivation of Planctomycetes and their phenomic and genomic characterization uncovers novel biology.</title>
        <authorList>
            <person name="Wiegand S."/>
            <person name="Jogler M."/>
            <person name="Boedeker C."/>
            <person name="Pinto D."/>
            <person name="Vollmers J."/>
            <person name="Rivas-Marin E."/>
            <person name="Kohn T."/>
            <person name="Peeters S.H."/>
            <person name="Heuer A."/>
            <person name="Rast P."/>
            <person name="Oberbeckmann S."/>
            <person name="Bunk B."/>
            <person name="Jeske O."/>
            <person name="Meyerdierks A."/>
            <person name="Storesund J.E."/>
            <person name="Kallscheuer N."/>
            <person name="Luecker S."/>
            <person name="Lage O.M."/>
            <person name="Pohl T."/>
            <person name="Merkel B.J."/>
            <person name="Hornburger P."/>
            <person name="Mueller R.-W."/>
            <person name="Bruemmer F."/>
            <person name="Labrenz M."/>
            <person name="Spormann A.M."/>
            <person name="Op den Camp H."/>
            <person name="Overmann J."/>
            <person name="Amann R."/>
            <person name="Jetten M.S.M."/>
            <person name="Mascher T."/>
            <person name="Medema M.H."/>
            <person name="Devos D.P."/>
            <person name="Kaster A.-K."/>
            <person name="Ovreas L."/>
            <person name="Rohde M."/>
            <person name="Galperin M.Y."/>
            <person name="Jogler C."/>
        </authorList>
    </citation>
    <scope>NUCLEOTIDE SEQUENCE [LARGE SCALE GENOMIC DNA]</scope>
    <source>
        <strain evidence="12 13">Pla163</strain>
    </source>
</reference>
<evidence type="ECO:0000256" key="5">
    <source>
        <dbReference type="ARBA" id="ARBA00023015"/>
    </source>
</evidence>
<dbReference type="GO" id="GO:0006352">
    <property type="term" value="P:DNA-templated transcription initiation"/>
    <property type="evidence" value="ECO:0007669"/>
    <property type="project" value="InterPro"/>
</dbReference>
<dbReference type="PANTHER" id="PTHR32248:SF4">
    <property type="entry name" value="RNA POLYMERASE SIGMA-54 FACTOR"/>
    <property type="match status" value="1"/>
</dbReference>
<dbReference type="GO" id="GO:0001216">
    <property type="term" value="F:DNA-binding transcription activator activity"/>
    <property type="evidence" value="ECO:0007669"/>
    <property type="project" value="InterPro"/>
</dbReference>
<keyword evidence="2" id="KW-0240">DNA-directed RNA polymerase</keyword>
<dbReference type="EMBL" id="CP036290">
    <property type="protein sequence ID" value="QDU85751.1"/>
    <property type="molecule type" value="Genomic_DNA"/>
</dbReference>
<dbReference type="Gene3D" id="1.10.10.60">
    <property type="entry name" value="Homeodomain-like"/>
    <property type="match status" value="1"/>
</dbReference>
<feature type="compositionally biased region" description="Basic and acidic residues" evidence="9">
    <location>
        <begin position="55"/>
        <end position="67"/>
    </location>
</feature>
<dbReference type="PIRSF" id="PIRSF000774">
    <property type="entry name" value="RpoN"/>
    <property type="match status" value="1"/>
</dbReference>
<dbReference type="OrthoDB" id="9814402at2"/>
<sequence>MSQRAEQRLAIEPRLLQSIEVLALPALELDQYLRDAFERNEALCLEEPRAPLPDRPVRPRRGEDGATGRHSAWLEGLTGAEAGPRELLMAQLEQGDFAGTERAWLELLVECLDDNGILREDDAALMDLARRNGLEGSETELGRAIAALQTFEPRGIGARDTTEALLLQLEQGDADYGSLCTLIEQHLTDLERNRLPKIAKDLGVDLVQLAAWIERLGALSPRPLAALEDSTAPVVAPDLVVEWDGDRWHLESVRGTLPTLTIDPEVAALARSKDQSAAVRERLRGRVRDAQWLVESLERREATLLRVAAAALERQPRFFERGPTGLEPLQMTDVAEELGLHTSTVSRAVSGKSVQTPFGVIALRDLFPKEAAEGSNRSRGEAAELIRELVAGEDSTAPLSDEDLVRELARRGLVVARRTVAKHRTELGIPSSYRRRAH</sequence>
<evidence type="ECO:0000256" key="9">
    <source>
        <dbReference type="SAM" id="MobiDB-lite"/>
    </source>
</evidence>
<keyword evidence="13" id="KW-1185">Reference proteome</keyword>
<organism evidence="12 13">
    <name type="scientific">Rohdeia mirabilis</name>
    <dbReference type="NCBI Taxonomy" id="2528008"/>
    <lineage>
        <taxon>Bacteria</taxon>
        <taxon>Pseudomonadati</taxon>
        <taxon>Planctomycetota</taxon>
        <taxon>Planctomycetia</taxon>
        <taxon>Planctomycetia incertae sedis</taxon>
        <taxon>Rohdeia</taxon>
    </lineage>
</organism>
<dbReference type="GO" id="GO:0000428">
    <property type="term" value="C:DNA-directed RNA polymerase complex"/>
    <property type="evidence" value="ECO:0007669"/>
    <property type="project" value="UniProtKB-KW"/>
</dbReference>
<evidence type="ECO:0000256" key="7">
    <source>
        <dbReference type="ARBA" id="ARBA00023125"/>
    </source>
</evidence>
<dbReference type="AlphaFoldDB" id="A0A518D2P6"/>
<evidence type="ECO:0000259" key="11">
    <source>
        <dbReference type="Pfam" id="PF04963"/>
    </source>
</evidence>
<evidence type="ECO:0000259" key="10">
    <source>
        <dbReference type="Pfam" id="PF04552"/>
    </source>
</evidence>
<dbReference type="PANTHER" id="PTHR32248">
    <property type="entry name" value="RNA POLYMERASE SIGMA-54 FACTOR"/>
    <property type="match status" value="1"/>
</dbReference>
<dbReference type="GO" id="GO:0003677">
    <property type="term" value="F:DNA binding"/>
    <property type="evidence" value="ECO:0007669"/>
    <property type="project" value="UniProtKB-KW"/>
</dbReference>
<feature type="domain" description="RNA polymerase sigma factor 54 DNA-binding" evidence="10">
    <location>
        <begin position="284"/>
        <end position="436"/>
    </location>
</feature>
<dbReference type="GO" id="GO:0016987">
    <property type="term" value="F:sigma factor activity"/>
    <property type="evidence" value="ECO:0007669"/>
    <property type="project" value="UniProtKB-KW"/>
</dbReference>
<dbReference type="InterPro" id="IPR000394">
    <property type="entry name" value="RNA_pol_sigma_54"/>
</dbReference>
<dbReference type="RefSeq" id="WP_145189701.1">
    <property type="nucleotide sequence ID" value="NZ_CP036290.1"/>
</dbReference>
<feature type="region of interest" description="Disordered" evidence="9">
    <location>
        <begin position="49"/>
        <end position="68"/>
    </location>
</feature>
<gene>
    <name evidence="12" type="primary">rpoN_2</name>
    <name evidence="12" type="ORF">Pla163_28850</name>
</gene>
<dbReference type="NCBIfam" id="TIGR02395">
    <property type="entry name" value="rpoN_sigma"/>
    <property type="match status" value="1"/>
</dbReference>
<evidence type="ECO:0000313" key="13">
    <source>
        <dbReference type="Proteomes" id="UP000319342"/>
    </source>
</evidence>
<dbReference type="GO" id="GO:0016779">
    <property type="term" value="F:nucleotidyltransferase activity"/>
    <property type="evidence" value="ECO:0007669"/>
    <property type="project" value="UniProtKB-KW"/>
</dbReference>
<evidence type="ECO:0000256" key="1">
    <source>
        <dbReference type="ARBA" id="ARBA00008798"/>
    </source>
</evidence>